<evidence type="ECO:0000256" key="2">
    <source>
        <dbReference type="ARBA" id="ARBA00022636"/>
    </source>
</evidence>
<dbReference type="Pfam" id="PF00989">
    <property type="entry name" value="PAS"/>
    <property type="match status" value="2"/>
</dbReference>
<feature type="domain" description="PAS" evidence="3">
    <location>
        <begin position="239"/>
        <end position="278"/>
    </location>
</feature>
<evidence type="ECO:0000259" key="3">
    <source>
        <dbReference type="PROSITE" id="PS50112"/>
    </source>
</evidence>
<dbReference type="SUPFAM" id="SSF55785">
    <property type="entry name" value="PYP-like sensor domain (PAS domain)"/>
    <property type="match status" value="3"/>
</dbReference>
<dbReference type="InterPro" id="IPR001633">
    <property type="entry name" value="EAL_dom"/>
</dbReference>
<dbReference type="PANTHER" id="PTHR44757">
    <property type="entry name" value="DIGUANYLATE CYCLASE DGCP"/>
    <property type="match status" value="1"/>
</dbReference>
<gene>
    <name evidence="7" type="ORF">ThimaDRAFT_0744</name>
</gene>
<dbReference type="CDD" id="cd00130">
    <property type="entry name" value="PAS"/>
    <property type="match status" value="3"/>
</dbReference>
<dbReference type="InterPro" id="IPR000160">
    <property type="entry name" value="GGDEF_dom"/>
</dbReference>
<dbReference type="GO" id="GO:0071111">
    <property type="term" value="F:cyclic-guanylate-specific phosphodiesterase activity"/>
    <property type="evidence" value="ECO:0007669"/>
    <property type="project" value="UniProtKB-EC"/>
</dbReference>
<dbReference type="InterPro" id="IPR013655">
    <property type="entry name" value="PAS_fold_3"/>
</dbReference>
<dbReference type="Gene3D" id="3.30.450.20">
    <property type="entry name" value="PAS domain"/>
    <property type="match status" value="3"/>
</dbReference>
<dbReference type="NCBIfam" id="TIGR00229">
    <property type="entry name" value="sensory_box"/>
    <property type="match status" value="2"/>
</dbReference>
<sequence length="793" mass="87700">MAACRVDFERIVALASDAILMLDRQGVIRYANDAAASLFGRSVQALLGADFGFVVIPDEPTEIEIPCAGRILSADMRCVEMAMDGDEVFVVYLRDVTEHKLAQAGLNERDRLVRMAADLARIGAWDVDLLANRVTWSDEVCRIHEVPPGTVVPVEDGISYYAPEWRERITRVFTACARAGVGYDEELQIITAKGRRVWVRTIGAAVRDVSGRIAHVQGAFQDITERKTAEEGLRLSAAVFESTSEGVVITDTTPLIIAVNPAFTEINGYPPEEVLGRNPSLLKSGRHEQPFYEEMWQALLDRGHWRGEVWNRRKDGEIYPQWVNINAVRSELGQTTHYVGVFSDLSDVKRSEAQIERLAHRDPLTDLPNRLLFRTHLEQALLRAGASRARVGMLLVDIDGFRHINDSLGHAVGDLALREVAKRVTLLAHVEETVARMSGDELALLLEGDDDVDTRAALMAERIRESLNKTFTVDGSELFMSASIGIAIYPDDGTDVSELMQNCDAALYQAREAGGNTYRHYARGLTDYARERVTMSSELNRAIERDELQLHYQPLVDTASSRVTGLEVLVRWQHPERGMVLPDSFIRLAEETGLIIPLGAWVLRHACLQAREWEAAGIPFGRIAVNVSGVQIQRSDFARTLESILHETGLGAERLELELTETFVMDLREDAQQLLGDLKDLGIALAMDDFGTGYSSLAYLKGLPFDTLKIDRSFIGGLPDDPASAAIVTAITTLGNSLGFEVLAEGVETQAQRRFLIGVGCRRAQGYLFSPPVAPEAVVRLLTRAARHATSSS</sequence>
<dbReference type="NCBIfam" id="TIGR00254">
    <property type="entry name" value="GGDEF"/>
    <property type="match status" value="1"/>
</dbReference>
<dbReference type="InterPro" id="IPR052155">
    <property type="entry name" value="Biofilm_reg_signaling"/>
</dbReference>
<dbReference type="CDD" id="cd01948">
    <property type="entry name" value="EAL"/>
    <property type="match status" value="1"/>
</dbReference>
<dbReference type="SMART" id="SM00052">
    <property type="entry name" value="EAL"/>
    <property type="match status" value="1"/>
</dbReference>
<dbReference type="PATRIC" id="fig|768671.3.peg.803"/>
<proteinExistence type="predicted"/>
<dbReference type="Pfam" id="PF00990">
    <property type="entry name" value="GGDEF"/>
    <property type="match status" value="1"/>
</dbReference>
<organism evidence="7 8">
    <name type="scientific">Thiocapsa marina 5811</name>
    <dbReference type="NCBI Taxonomy" id="768671"/>
    <lineage>
        <taxon>Bacteria</taxon>
        <taxon>Pseudomonadati</taxon>
        <taxon>Pseudomonadota</taxon>
        <taxon>Gammaproteobacteria</taxon>
        <taxon>Chromatiales</taxon>
        <taxon>Chromatiaceae</taxon>
        <taxon>Thiocapsa</taxon>
    </lineage>
</organism>
<feature type="domain" description="EAL" evidence="5">
    <location>
        <begin position="532"/>
        <end position="786"/>
    </location>
</feature>
<dbReference type="GO" id="GO:0006355">
    <property type="term" value="P:regulation of DNA-templated transcription"/>
    <property type="evidence" value="ECO:0007669"/>
    <property type="project" value="InterPro"/>
</dbReference>
<dbReference type="FunFam" id="3.20.20.450:FF:000001">
    <property type="entry name" value="Cyclic di-GMP phosphodiesterase yahA"/>
    <property type="match status" value="1"/>
</dbReference>
<accession>F9U742</accession>
<dbReference type="PROSITE" id="PS50887">
    <property type="entry name" value="GGDEF"/>
    <property type="match status" value="1"/>
</dbReference>
<dbReference type="Proteomes" id="UP000005459">
    <property type="component" value="Unassembled WGS sequence"/>
</dbReference>
<evidence type="ECO:0000259" key="6">
    <source>
        <dbReference type="PROSITE" id="PS50887"/>
    </source>
</evidence>
<dbReference type="eggNOG" id="COG5001">
    <property type="taxonomic scope" value="Bacteria"/>
</dbReference>
<evidence type="ECO:0000256" key="1">
    <source>
        <dbReference type="ARBA" id="ARBA00012282"/>
    </source>
</evidence>
<dbReference type="PROSITE" id="PS50112">
    <property type="entry name" value="PAS"/>
    <property type="match status" value="2"/>
</dbReference>
<dbReference type="RefSeq" id="WP_007191621.1">
    <property type="nucleotide sequence ID" value="NZ_AFWV01000002.1"/>
</dbReference>
<dbReference type="PROSITE" id="PS50113">
    <property type="entry name" value="PAC"/>
    <property type="match status" value="2"/>
</dbReference>
<dbReference type="SMART" id="SM00091">
    <property type="entry name" value="PAS"/>
    <property type="match status" value="2"/>
</dbReference>
<protein>
    <recommendedName>
        <fullName evidence="1">cyclic-guanylate-specific phosphodiesterase</fullName>
        <ecNumber evidence="1">3.1.4.52</ecNumber>
    </recommendedName>
</protein>
<dbReference type="Pfam" id="PF08447">
    <property type="entry name" value="PAS_3"/>
    <property type="match status" value="1"/>
</dbReference>
<evidence type="ECO:0000313" key="7">
    <source>
        <dbReference type="EMBL" id="EGV20068.1"/>
    </source>
</evidence>
<dbReference type="Gene3D" id="2.10.70.100">
    <property type="match status" value="1"/>
</dbReference>
<feature type="domain" description="GGDEF" evidence="6">
    <location>
        <begin position="389"/>
        <end position="523"/>
    </location>
</feature>
<dbReference type="SMART" id="SM00267">
    <property type="entry name" value="GGDEF"/>
    <property type="match status" value="1"/>
</dbReference>
<dbReference type="InterPro" id="IPR001610">
    <property type="entry name" value="PAC"/>
</dbReference>
<feature type="domain" description="PAC" evidence="4">
    <location>
        <begin position="183"/>
        <end position="235"/>
    </location>
</feature>
<dbReference type="InterPro" id="IPR029787">
    <property type="entry name" value="Nucleotide_cyclase"/>
</dbReference>
<dbReference type="Gene3D" id="3.30.70.270">
    <property type="match status" value="1"/>
</dbReference>
<name>F9U742_9GAMM</name>
<dbReference type="InterPro" id="IPR000014">
    <property type="entry name" value="PAS"/>
</dbReference>
<dbReference type="SUPFAM" id="SSF141868">
    <property type="entry name" value="EAL domain-like"/>
    <property type="match status" value="1"/>
</dbReference>
<dbReference type="InterPro" id="IPR043128">
    <property type="entry name" value="Rev_trsase/Diguanyl_cyclase"/>
</dbReference>
<reference evidence="7 8" key="1">
    <citation type="submission" date="2011-06" db="EMBL/GenBank/DDBJ databases">
        <title>The draft genome of Thiocapsa marina 5811.</title>
        <authorList>
            <consortium name="US DOE Joint Genome Institute (JGI-PGF)"/>
            <person name="Lucas S."/>
            <person name="Han J."/>
            <person name="Cheng J.-F."/>
            <person name="Goodwin L."/>
            <person name="Pitluck S."/>
            <person name="Peters L."/>
            <person name="Land M.L."/>
            <person name="Hauser L."/>
            <person name="Vogl K."/>
            <person name="Liu Z."/>
            <person name="Imhoff J."/>
            <person name="Thiel V."/>
            <person name="Frigaard N.-U."/>
            <person name="Bryant D."/>
            <person name="Woyke T.J."/>
        </authorList>
    </citation>
    <scope>NUCLEOTIDE SEQUENCE [LARGE SCALE GENOMIC DNA]</scope>
    <source>
        <strain evidence="7 8">5811</strain>
    </source>
</reference>
<dbReference type="PROSITE" id="PS50883">
    <property type="entry name" value="EAL"/>
    <property type="match status" value="1"/>
</dbReference>
<dbReference type="SMART" id="SM00086">
    <property type="entry name" value="PAC"/>
    <property type="match status" value="2"/>
</dbReference>
<dbReference type="PANTHER" id="PTHR44757:SF2">
    <property type="entry name" value="BIOFILM ARCHITECTURE MAINTENANCE PROTEIN MBAA"/>
    <property type="match status" value="1"/>
</dbReference>
<dbReference type="OrthoDB" id="8553030at2"/>
<dbReference type="Gene3D" id="3.20.20.450">
    <property type="entry name" value="EAL domain"/>
    <property type="match status" value="1"/>
</dbReference>
<dbReference type="InterPro" id="IPR000700">
    <property type="entry name" value="PAS-assoc_C"/>
</dbReference>
<dbReference type="InterPro" id="IPR035919">
    <property type="entry name" value="EAL_sf"/>
</dbReference>
<keyword evidence="8" id="KW-1185">Reference proteome</keyword>
<evidence type="ECO:0000313" key="8">
    <source>
        <dbReference type="Proteomes" id="UP000005459"/>
    </source>
</evidence>
<feature type="domain" description="PAS" evidence="3">
    <location>
        <begin position="4"/>
        <end position="48"/>
    </location>
</feature>
<feature type="domain" description="PAC" evidence="4">
    <location>
        <begin position="305"/>
        <end position="357"/>
    </location>
</feature>
<evidence type="ECO:0000259" key="5">
    <source>
        <dbReference type="PROSITE" id="PS50883"/>
    </source>
</evidence>
<dbReference type="Pfam" id="PF00563">
    <property type="entry name" value="EAL"/>
    <property type="match status" value="1"/>
</dbReference>
<dbReference type="CDD" id="cd01949">
    <property type="entry name" value="GGDEF"/>
    <property type="match status" value="1"/>
</dbReference>
<dbReference type="STRING" id="768671.ThimaDRAFT_0744"/>
<dbReference type="SUPFAM" id="SSF55073">
    <property type="entry name" value="Nucleotide cyclase"/>
    <property type="match status" value="1"/>
</dbReference>
<dbReference type="EMBL" id="AFWV01000002">
    <property type="protein sequence ID" value="EGV20068.1"/>
    <property type="molecule type" value="Genomic_DNA"/>
</dbReference>
<evidence type="ECO:0000259" key="4">
    <source>
        <dbReference type="PROSITE" id="PS50113"/>
    </source>
</evidence>
<dbReference type="InterPro" id="IPR013767">
    <property type="entry name" value="PAS_fold"/>
</dbReference>
<keyword evidence="2" id="KW-0973">c-di-GMP</keyword>
<dbReference type="EC" id="3.1.4.52" evidence="1"/>
<dbReference type="InterPro" id="IPR035965">
    <property type="entry name" value="PAS-like_dom_sf"/>
</dbReference>
<dbReference type="AlphaFoldDB" id="F9U742"/>